<dbReference type="Proteomes" id="UP000232323">
    <property type="component" value="Unassembled WGS sequence"/>
</dbReference>
<dbReference type="STRING" id="1157962.A0A250XBH7"/>
<dbReference type="OrthoDB" id="532080at2759"/>
<name>A0A250XBH7_9CHLO</name>
<reference evidence="3 4" key="1">
    <citation type="submission" date="2017-08" db="EMBL/GenBank/DDBJ databases">
        <title>Acidophilic green algal genome provides insights into adaptation to an acidic environment.</title>
        <authorList>
            <person name="Hirooka S."/>
            <person name="Hirose Y."/>
            <person name="Kanesaki Y."/>
            <person name="Higuchi S."/>
            <person name="Fujiwara T."/>
            <person name="Onuma R."/>
            <person name="Era A."/>
            <person name="Ohbayashi R."/>
            <person name="Uzuka A."/>
            <person name="Nozaki H."/>
            <person name="Yoshikawa H."/>
            <person name="Miyagishima S.Y."/>
        </authorList>
    </citation>
    <scope>NUCLEOTIDE SEQUENCE [LARGE SCALE GENOMIC DNA]</scope>
    <source>
        <strain evidence="3 4">NIES-2499</strain>
    </source>
</reference>
<dbReference type="InterPro" id="IPR056924">
    <property type="entry name" value="SH3_Tf2-1"/>
</dbReference>
<sequence>MYHPNLINAPPTAAPPDLINTPPKAAPPDLINTPPTAPPDLINTPPTAPPDLINAPPTAPPDLVNAPPTAPPDLINRPPTAAPPDLINAPPTAPPDLINTPPTAPPDLINTPPTAPPDLINTTPPTAHTPTSVSDIILLLQFSVDDRVRLSTDQLTLVEYPSSKFRPRFLLGPLFTVSKIVSPVTYKLSLPYLPASLSRIHPAVFHVSRLLPWMDSSDDTEFP</sequence>
<keyword evidence="4" id="KW-1185">Reference proteome</keyword>
<gene>
    <name evidence="3" type="ORF">CEUSTIGMA_g7882.t1</name>
</gene>
<feature type="domain" description="Tf2-1-like SH3-like" evidence="2">
    <location>
        <begin position="146"/>
        <end position="211"/>
    </location>
</feature>
<evidence type="ECO:0000259" key="2">
    <source>
        <dbReference type="Pfam" id="PF24626"/>
    </source>
</evidence>
<dbReference type="AlphaFoldDB" id="A0A250XBH7"/>
<evidence type="ECO:0000313" key="4">
    <source>
        <dbReference type="Proteomes" id="UP000232323"/>
    </source>
</evidence>
<comment type="caution">
    <text evidence="3">The sequence shown here is derived from an EMBL/GenBank/DDBJ whole genome shotgun (WGS) entry which is preliminary data.</text>
</comment>
<protein>
    <recommendedName>
        <fullName evidence="2">Tf2-1-like SH3-like domain-containing protein</fullName>
    </recommendedName>
</protein>
<dbReference type="EMBL" id="BEGY01000052">
    <property type="protein sequence ID" value="GAX80443.1"/>
    <property type="molecule type" value="Genomic_DNA"/>
</dbReference>
<evidence type="ECO:0000256" key="1">
    <source>
        <dbReference type="SAM" id="MobiDB-lite"/>
    </source>
</evidence>
<accession>A0A250XBH7</accession>
<dbReference type="Pfam" id="PF24626">
    <property type="entry name" value="SH3_Tf2-1"/>
    <property type="match status" value="1"/>
</dbReference>
<organism evidence="3 4">
    <name type="scientific">Chlamydomonas eustigma</name>
    <dbReference type="NCBI Taxonomy" id="1157962"/>
    <lineage>
        <taxon>Eukaryota</taxon>
        <taxon>Viridiplantae</taxon>
        <taxon>Chlorophyta</taxon>
        <taxon>core chlorophytes</taxon>
        <taxon>Chlorophyceae</taxon>
        <taxon>CS clade</taxon>
        <taxon>Chlamydomonadales</taxon>
        <taxon>Chlamydomonadaceae</taxon>
        <taxon>Chlamydomonas</taxon>
    </lineage>
</organism>
<evidence type="ECO:0000313" key="3">
    <source>
        <dbReference type="EMBL" id="GAX80443.1"/>
    </source>
</evidence>
<proteinExistence type="predicted"/>
<feature type="region of interest" description="Disordered" evidence="1">
    <location>
        <begin position="1"/>
        <end position="113"/>
    </location>
</feature>